<dbReference type="Gene3D" id="2.60.40.790">
    <property type="match status" value="1"/>
</dbReference>
<dbReference type="PROSITE" id="PS01031">
    <property type="entry name" value="SHSP"/>
    <property type="match status" value="1"/>
</dbReference>
<dbReference type="InterPro" id="IPR031107">
    <property type="entry name" value="Small_HSP"/>
</dbReference>
<comment type="caution">
    <text evidence="4">The sequence shown here is derived from an EMBL/GenBank/DDBJ whole genome shotgun (WGS) entry which is preliminary data.</text>
</comment>
<sequence>MRLTSIDSALRQLERQFDRLARPVLGDAWAAMPMDAVRRQDEILLRFDLPGVDPDSIEVTVDRGVLTVHARREEPYTEDESVFVQERSTGDCTRQVYLPGRLDADGAQAAYDDGVLTVRVPVPASARPRKVEIAKALSK</sequence>
<dbReference type="AlphaFoldDB" id="A0A4R4W815"/>
<dbReference type="SUPFAM" id="SSF49764">
    <property type="entry name" value="HSP20-like chaperones"/>
    <property type="match status" value="1"/>
</dbReference>
<accession>A0A4R4W815</accession>
<proteinExistence type="inferred from homology"/>
<dbReference type="InterPro" id="IPR008978">
    <property type="entry name" value="HSP20-like_chaperone"/>
</dbReference>
<evidence type="ECO:0000313" key="4">
    <source>
        <dbReference type="EMBL" id="TDD12243.1"/>
    </source>
</evidence>
<dbReference type="RefSeq" id="WP_132591382.1">
    <property type="nucleotide sequence ID" value="NZ_SMKO01000003.1"/>
</dbReference>
<name>A0A4R4W815_9ACTN</name>
<comment type="similarity">
    <text evidence="1 2">Belongs to the small heat shock protein (HSP20) family.</text>
</comment>
<evidence type="ECO:0000256" key="1">
    <source>
        <dbReference type="PROSITE-ProRule" id="PRU00285"/>
    </source>
</evidence>
<evidence type="ECO:0000256" key="2">
    <source>
        <dbReference type="RuleBase" id="RU003616"/>
    </source>
</evidence>
<dbReference type="Proteomes" id="UP000295258">
    <property type="component" value="Unassembled WGS sequence"/>
</dbReference>
<gene>
    <name evidence="4" type="ORF">E1292_02015</name>
</gene>
<organism evidence="4 5">
    <name type="scientific">Nonomuraea deserti</name>
    <dbReference type="NCBI Taxonomy" id="1848322"/>
    <lineage>
        <taxon>Bacteria</taxon>
        <taxon>Bacillati</taxon>
        <taxon>Actinomycetota</taxon>
        <taxon>Actinomycetes</taxon>
        <taxon>Streptosporangiales</taxon>
        <taxon>Streptosporangiaceae</taxon>
        <taxon>Nonomuraea</taxon>
    </lineage>
</organism>
<dbReference type="CDD" id="cd06464">
    <property type="entry name" value="ACD_sHsps-like"/>
    <property type="match status" value="1"/>
</dbReference>
<dbReference type="Pfam" id="PF00011">
    <property type="entry name" value="HSP20"/>
    <property type="match status" value="1"/>
</dbReference>
<protein>
    <submittedName>
        <fullName evidence="4">Hsp20/alpha crystallin family protein</fullName>
    </submittedName>
</protein>
<feature type="domain" description="SHSP" evidence="3">
    <location>
        <begin position="25"/>
        <end position="136"/>
    </location>
</feature>
<reference evidence="4 5" key="1">
    <citation type="submission" date="2019-03" db="EMBL/GenBank/DDBJ databases">
        <title>Draft genome sequences of novel Actinobacteria.</title>
        <authorList>
            <person name="Sahin N."/>
            <person name="Ay H."/>
            <person name="Saygin H."/>
        </authorList>
    </citation>
    <scope>NUCLEOTIDE SEQUENCE [LARGE SCALE GENOMIC DNA]</scope>
    <source>
        <strain evidence="4 5">KC310</strain>
    </source>
</reference>
<evidence type="ECO:0000313" key="5">
    <source>
        <dbReference type="Proteomes" id="UP000295258"/>
    </source>
</evidence>
<keyword evidence="5" id="KW-1185">Reference proteome</keyword>
<evidence type="ECO:0000259" key="3">
    <source>
        <dbReference type="PROSITE" id="PS01031"/>
    </source>
</evidence>
<dbReference type="EMBL" id="SMKO01000003">
    <property type="protein sequence ID" value="TDD12243.1"/>
    <property type="molecule type" value="Genomic_DNA"/>
</dbReference>
<dbReference type="PANTHER" id="PTHR11527">
    <property type="entry name" value="HEAT-SHOCK PROTEIN 20 FAMILY MEMBER"/>
    <property type="match status" value="1"/>
</dbReference>
<dbReference type="InterPro" id="IPR002068">
    <property type="entry name" value="A-crystallin/Hsp20_dom"/>
</dbReference>